<dbReference type="Gene3D" id="2.70.9.10">
    <property type="entry name" value="Adenovirus Type 2 Hexon, domain 4"/>
    <property type="match status" value="1"/>
</dbReference>
<feature type="domain" description="Major capsid protein N-terminal" evidence="2">
    <location>
        <begin position="25"/>
        <end position="242"/>
    </location>
</feature>
<feature type="domain" description="Major capsid protein C-terminal" evidence="1">
    <location>
        <begin position="308"/>
        <end position="557"/>
    </location>
</feature>
<dbReference type="Pfam" id="PF16903">
    <property type="entry name" value="Capsid_N"/>
    <property type="match status" value="1"/>
</dbReference>
<dbReference type="InterPro" id="IPR031654">
    <property type="entry name" value="Capsid_N"/>
</dbReference>
<evidence type="ECO:0008006" key="4">
    <source>
        <dbReference type="Google" id="ProtNLM"/>
    </source>
</evidence>
<dbReference type="InterPro" id="IPR007542">
    <property type="entry name" value="MCP_C"/>
</dbReference>
<accession>A0A6C0D4Y1</accession>
<dbReference type="AlphaFoldDB" id="A0A6C0D4Y1"/>
<reference evidence="3" key="1">
    <citation type="journal article" date="2020" name="Nature">
        <title>Giant virus diversity and host interactions through global metagenomics.</title>
        <authorList>
            <person name="Schulz F."/>
            <person name="Roux S."/>
            <person name="Paez-Espino D."/>
            <person name="Jungbluth S."/>
            <person name="Walsh D.A."/>
            <person name="Denef V.J."/>
            <person name="McMahon K.D."/>
            <person name="Konstantinidis K.T."/>
            <person name="Eloe-Fadrosh E.A."/>
            <person name="Kyrpides N.C."/>
            <person name="Woyke T."/>
        </authorList>
    </citation>
    <scope>NUCLEOTIDE SEQUENCE</scope>
    <source>
        <strain evidence="3">GVMAG-M-3300023174-116</strain>
    </source>
</reference>
<dbReference type="SUPFAM" id="SSF49749">
    <property type="entry name" value="Group II dsDNA viruses VP"/>
    <property type="match status" value="2"/>
</dbReference>
<proteinExistence type="predicted"/>
<dbReference type="Pfam" id="PF04451">
    <property type="entry name" value="Capsid_NCLDV"/>
    <property type="match status" value="1"/>
</dbReference>
<dbReference type="InterPro" id="IPR016112">
    <property type="entry name" value="VP_dsDNA_II"/>
</dbReference>
<organism evidence="3">
    <name type="scientific">viral metagenome</name>
    <dbReference type="NCBI Taxonomy" id="1070528"/>
    <lineage>
        <taxon>unclassified sequences</taxon>
        <taxon>metagenomes</taxon>
        <taxon>organismal metagenomes</taxon>
    </lineage>
</organism>
<dbReference type="EMBL" id="MN739534">
    <property type="protein sequence ID" value="QHT11340.1"/>
    <property type="molecule type" value="Genomic_DNA"/>
</dbReference>
<name>A0A6C0D4Y1_9ZZZZ</name>
<sequence>MAGGLLNLIALGNQNIILTGNPTKSFFKSTYYKYTNFGLQKFRIDQTGQMELDVTKKSSYSFKIQRYGDLLMDTYLVVKLPKIWSPLLKYNANDYRPYEFKWIKNIGCQIIESVNITVNGATIQKFSGHYLQNIVERDFDAHKKALFDIMTGNISELNDPANYNNRNNNYPSVYKNASSDISGIEPSINEYNLYIPINSWFSMNSIMAFPLICLQYSELVINFTLRPIMELFTIKDVLYNNAVNPIPYNNFPQIQPNQNIIEYQFKRFINPPPVSDLQPNVDSYKDLPTKINSSIHLICTQCFLAEEERTHFAKNTQNYLIREIYEYKFERVIKSNKIKLESNGLIKNWMWYFQRSDVALRNEWSNYTNWVYENKIPNDLQKLAIAQNFKYYSPQFSYAIGDISKNIYITGNSPSLNDQTNQCEIMKNFALIFDGKYRETDFDSAIFSKLEKYSKSNGICSKVGLYSYNFGLSTDPFKQQPNGALNTNFFKTIEFEYNNYSNPPLDPSATFTTLCDQDTGVVIGTSKDPTNIYKYYYNLYVIEEKYNVLVFQNGLAGLMFAS</sequence>
<evidence type="ECO:0000259" key="1">
    <source>
        <dbReference type="Pfam" id="PF04451"/>
    </source>
</evidence>
<dbReference type="Gene3D" id="2.70.9.20">
    <property type="entry name" value="Major capsid protein Vp54"/>
    <property type="match status" value="1"/>
</dbReference>
<evidence type="ECO:0000313" key="3">
    <source>
        <dbReference type="EMBL" id="QHT11340.1"/>
    </source>
</evidence>
<dbReference type="GO" id="GO:0005198">
    <property type="term" value="F:structural molecule activity"/>
    <property type="evidence" value="ECO:0007669"/>
    <property type="project" value="InterPro"/>
</dbReference>
<evidence type="ECO:0000259" key="2">
    <source>
        <dbReference type="Pfam" id="PF16903"/>
    </source>
</evidence>
<protein>
    <recommendedName>
        <fullName evidence="4">Major capsid protein N-terminal domain-containing protein</fullName>
    </recommendedName>
</protein>
<dbReference type="InterPro" id="IPR038519">
    <property type="entry name" value="MCP_C_sf"/>
</dbReference>